<gene>
    <name evidence="1" type="ORF">P9847_18590</name>
</gene>
<comment type="caution">
    <text evidence="1">The sequence shown here is derived from an EMBL/GenBank/DDBJ whole genome shotgun (WGS) entry which is preliminary data.</text>
</comment>
<protein>
    <submittedName>
        <fullName evidence="1">Uncharacterized protein</fullName>
    </submittedName>
</protein>
<organism evidence="1 2">
    <name type="scientific">Paenibacillus chibensis</name>
    <dbReference type="NCBI Taxonomy" id="59846"/>
    <lineage>
        <taxon>Bacteria</taxon>
        <taxon>Bacillati</taxon>
        <taxon>Bacillota</taxon>
        <taxon>Bacilli</taxon>
        <taxon>Bacillales</taxon>
        <taxon>Paenibacillaceae</taxon>
        <taxon>Paenibacillus</taxon>
    </lineage>
</organism>
<dbReference type="EMBL" id="JARTLD010000047">
    <property type="protein sequence ID" value="MED5019314.1"/>
    <property type="molecule type" value="Genomic_DNA"/>
</dbReference>
<keyword evidence="2" id="KW-1185">Reference proteome</keyword>
<sequence length="182" mass="21265">MGHYFYITPEEYAAAEKVGIGKATLESRVWDLGWEKDRALTTPPRKLTDRSRWSKVAEKNGISYKTFLNRIVLHGWTDERAATEPVWSKEDYRRNWVKNNPRNNRCEDPLFQLSELALKNGICKSTFYSRVRKLRWDPKRAATEPIVPPQECGRRGIQAIRQIKGDINAPFFKRINPKCSVR</sequence>
<dbReference type="RefSeq" id="WP_328280199.1">
    <property type="nucleotide sequence ID" value="NZ_JARTLD010000047.1"/>
</dbReference>
<reference evidence="1 2" key="1">
    <citation type="submission" date="2023-03" db="EMBL/GenBank/DDBJ databases">
        <title>Bacillus Genome Sequencing.</title>
        <authorList>
            <person name="Dunlap C."/>
        </authorList>
    </citation>
    <scope>NUCLEOTIDE SEQUENCE [LARGE SCALE GENOMIC DNA]</scope>
    <source>
        <strain evidence="1 2">NRS-52</strain>
    </source>
</reference>
<evidence type="ECO:0000313" key="2">
    <source>
        <dbReference type="Proteomes" id="UP001343257"/>
    </source>
</evidence>
<name>A0ABU6PWT6_9BACL</name>
<dbReference type="Proteomes" id="UP001343257">
    <property type="component" value="Unassembled WGS sequence"/>
</dbReference>
<evidence type="ECO:0000313" key="1">
    <source>
        <dbReference type="EMBL" id="MED5019314.1"/>
    </source>
</evidence>
<proteinExistence type="predicted"/>
<accession>A0ABU6PWT6</accession>